<evidence type="ECO:0000256" key="2">
    <source>
        <dbReference type="SAM" id="MobiDB-lite"/>
    </source>
</evidence>
<accession>A0ABP1S9M5</accession>
<organism evidence="5 6">
    <name type="scientific">Orchesella dallaii</name>
    <dbReference type="NCBI Taxonomy" id="48710"/>
    <lineage>
        <taxon>Eukaryota</taxon>
        <taxon>Metazoa</taxon>
        <taxon>Ecdysozoa</taxon>
        <taxon>Arthropoda</taxon>
        <taxon>Hexapoda</taxon>
        <taxon>Collembola</taxon>
        <taxon>Entomobryomorpha</taxon>
        <taxon>Entomobryoidea</taxon>
        <taxon>Orchesellidae</taxon>
        <taxon>Orchesellinae</taxon>
        <taxon>Orchesella</taxon>
    </lineage>
</organism>
<proteinExistence type="predicted"/>
<feature type="compositionally biased region" description="Basic and acidic residues" evidence="2">
    <location>
        <begin position="384"/>
        <end position="404"/>
    </location>
</feature>
<keyword evidence="3" id="KW-1133">Transmembrane helix</keyword>
<dbReference type="EMBL" id="CAXLJM020000170">
    <property type="protein sequence ID" value="CAL8148471.1"/>
    <property type="molecule type" value="Genomic_DNA"/>
</dbReference>
<dbReference type="InterPro" id="IPR032059">
    <property type="entry name" value="Mucin-like"/>
</dbReference>
<dbReference type="SUPFAM" id="SSF81324">
    <property type="entry name" value="Voltage-gated potassium channels"/>
    <property type="match status" value="1"/>
</dbReference>
<dbReference type="SMART" id="SM00100">
    <property type="entry name" value="cNMP"/>
    <property type="match status" value="1"/>
</dbReference>
<keyword evidence="3" id="KW-0472">Membrane</keyword>
<sequence length="559" mass="64654">MDIIASLPFIIEKIMDSNRAQFEHLSQSVVTTISTTGFGDIVPVTIKEMAVGIFCIFCGAFILSMILSQFTSGMGSLTRTKREYMYQVLLLLVPYFQDTQEKIFIRQLSSRVTHSFYIPGTFVQYEGDIGTSLFVVYKGLVSGTQKLKNVKKGELDTELKEIFNPGDAFGRSAALFHDGLYKQSYRAETMVEILEVKQKDIVHLAQKFPRIKKRILNYINSKYGDRRDVGTNIFQRKRRKAEAFGPGADILFMTATRSQRVFPKLEEEPEDEYPNPLKKYEPAPPTPPPPPPKMFDQMVQVDLPPDRNKKRKSKDHEESKVNPIRRNPVAIPPPEKSNQTISEDDNASSRSSSTSTSESPTFKKSMQNDEVAYRRSSNVTPKRASKDVTRGKKYETKRNSRDVDNGIGTRKPRHSNESKKDKRRSSDDSKKNKRRPSNDNKQDKRRPSDDNKQYKRRPSDDNKQYKRRPSDDNKQEKRRSSNDNKQDKRRPSDDNKQGNRRRSSEGSDQPRRGSRRRSSTKKRRSSGGTDDEPRRRRRSSQRKSVDENNKQDGEWWPWF</sequence>
<dbReference type="InterPro" id="IPR018490">
    <property type="entry name" value="cNMP-bd_dom_sf"/>
</dbReference>
<keyword evidence="3" id="KW-0812">Transmembrane</keyword>
<feature type="transmembrane region" description="Helical" evidence="3">
    <location>
        <begin position="49"/>
        <end position="72"/>
    </location>
</feature>
<keyword evidence="1" id="KW-0406">Ion transport</keyword>
<evidence type="ECO:0000259" key="4">
    <source>
        <dbReference type="PROSITE" id="PS50042"/>
    </source>
</evidence>
<feature type="domain" description="Cyclic nucleotide-binding" evidence="4">
    <location>
        <begin position="95"/>
        <end position="222"/>
    </location>
</feature>
<keyword evidence="1" id="KW-0407">Ion channel</keyword>
<keyword evidence="1" id="KW-0813">Transport</keyword>
<dbReference type="SUPFAM" id="SSF51206">
    <property type="entry name" value="cAMP-binding domain-like"/>
    <property type="match status" value="1"/>
</dbReference>
<dbReference type="PANTHER" id="PTHR45638:SF11">
    <property type="entry name" value="CYCLIC NUCLEOTIDE-GATED CATION CHANNEL SUBUNIT A"/>
    <property type="match status" value="1"/>
</dbReference>
<dbReference type="Proteomes" id="UP001642540">
    <property type="component" value="Unassembled WGS sequence"/>
</dbReference>
<dbReference type="Gene3D" id="2.60.120.10">
    <property type="entry name" value="Jelly Rolls"/>
    <property type="match status" value="1"/>
</dbReference>
<dbReference type="InterPro" id="IPR000595">
    <property type="entry name" value="cNMP-bd_dom"/>
</dbReference>
<gene>
    <name evidence="5" type="ORF">ODALV1_LOCUS31434</name>
</gene>
<evidence type="ECO:0000256" key="1">
    <source>
        <dbReference type="ARBA" id="ARBA00023286"/>
    </source>
</evidence>
<dbReference type="PROSITE" id="PS50042">
    <property type="entry name" value="CNMP_BINDING_3"/>
    <property type="match status" value="1"/>
</dbReference>
<name>A0ABP1S9M5_9HEXA</name>
<comment type="caution">
    <text evidence="5">The sequence shown here is derived from an EMBL/GenBank/DDBJ whole genome shotgun (WGS) entry which is preliminary data.</text>
</comment>
<feature type="compositionally biased region" description="Low complexity" evidence="2">
    <location>
        <begin position="348"/>
        <end position="360"/>
    </location>
</feature>
<dbReference type="InterPro" id="IPR050866">
    <property type="entry name" value="CNG_cation_channel"/>
</dbReference>
<evidence type="ECO:0000313" key="6">
    <source>
        <dbReference type="Proteomes" id="UP001642540"/>
    </source>
</evidence>
<dbReference type="Gene3D" id="1.10.287.70">
    <property type="match status" value="1"/>
</dbReference>
<dbReference type="CDD" id="cd00038">
    <property type="entry name" value="CAP_ED"/>
    <property type="match status" value="1"/>
</dbReference>
<evidence type="ECO:0000256" key="3">
    <source>
        <dbReference type="SAM" id="Phobius"/>
    </source>
</evidence>
<reference evidence="5 6" key="1">
    <citation type="submission" date="2024-08" db="EMBL/GenBank/DDBJ databases">
        <authorList>
            <person name="Cucini C."/>
            <person name="Frati F."/>
        </authorList>
    </citation>
    <scope>NUCLEOTIDE SEQUENCE [LARGE SCALE GENOMIC DNA]</scope>
</reference>
<feature type="region of interest" description="Disordered" evidence="2">
    <location>
        <begin position="265"/>
        <end position="559"/>
    </location>
</feature>
<dbReference type="Pfam" id="PF00027">
    <property type="entry name" value="cNMP_binding"/>
    <property type="match status" value="1"/>
</dbReference>
<feature type="compositionally biased region" description="Basic and acidic residues" evidence="2">
    <location>
        <begin position="543"/>
        <end position="553"/>
    </location>
</feature>
<feature type="compositionally biased region" description="Basic and acidic residues" evidence="2">
    <location>
        <begin position="414"/>
        <end position="511"/>
    </location>
</feature>
<keyword evidence="6" id="KW-1185">Reference proteome</keyword>
<dbReference type="InterPro" id="IPR014710">
    <property type="entry name" value="RmlC-like_jellyroll"/>
</dbReference>
<dbReference type="PANTHER" id="PTHR45638">
    <property type="entry name" value="CYCLIC NUCLEOTIDE-GATED CATION CHANNEL SUBUNIT A"/>
    <property type="match status" value="1"/>
</dbReference>
<protein>
    <recommendedName>
        <fullName evidence="4">Cyclic nucleotide-binding domain-containing protein</fullName>
    </recommendedName>
</protein>
<feature type="compositionally biased region" description="Basic residues" evidence="2">
    <location>
        <begin position="512"/>
        <end position="525"/>
    </location>
</feature>
<evidence type="ECO:0000313" key="5">
    <source>
        <dbReference type="EMBL" id="CAL8148471.1"/>
    </source>
</evidence>
<dbReference type="Pfam" id="PF16058">
    <property type="entry name" value="Mucin-like"/>
    <property type="match status" value="1"/>
</dbReference>
<feature type="compositionally biased region" description="Pro residues" evidence="2">
    <location>
        <begin position="282"/>
        <end position="293"/>
    </location>
</feature>
<keyword evidence="1" id="KW-1071">Ligand-gated ion channel</keyword>